<name>A0A1X1WX68_MYCIR</name>
<gene>
    <name evidence="3" type="ORF">AWC12_05725</name>
</gene>
<proteinExistence type="predicted"/>
<accession>A0A1X1WX68</accession>
<evidence type="ECO:0000313" key="4">
    <source>
        <dbReference type="Proteomes" id="UP000193622"/>
    </source>
</evidence>
<reference evidence="3 4" key="1">
    <citation type="submission" date="2016-01" db="EMBL/GenBank/DDBJ databases">
        <title>The new phylogeny of the genus Mycobacterium.</title>
        <authorList>
            <person name="Tarcisio F."/>
            <person name="Conor M."/>
            <person name="Antonella G."/>
            <person name="Elisabetta G."/>
            <person name="Giulia F.S."/>
            <person name="Sara T."/>
            <person name="Anna F."/>
            <person name="Clotilde B."/>
            <person name="Roberto B."/>
            <person name="Veronica D.S."/>
            <person name="Fabio R."/>
            <person name="Monica P."/>
            <person name="Olivier J."/>
            <person name="Enrico T."/>
            <person name="Nicola S."/>
        </authorList>
    </citation>
    <scope>NUCLEOTIDE SEQUENCE [LARGE SCALE GENOMIC DNA]</scope>
    <source>
        <strain evidence="3 4">DSM 45541</strain>
    </source>
</reference>
<comment type="caution">
    <text evidence="3">The sequence shown here is derived from an EMBL/GenBank/DDBJ whole genome shotgun (WGS) entry which is preliminary data.</text>
</comment>
<dbReference type="EMBL" id="LQPC01000019">
    <property type="protein sequence ID" value="ORV91040.1"/>
    <property type="molecule type" value="Genomic_DNA"/>
</dbReference>
<feature type="compositionally biased region" description="Polar residues" evidence="1">
    <location>
        <begin position="85"/>
        <end position="111"/>
    </location>
</feature>
<feature type="region of interest" description="Disordered" evidence="1">
    <location>
        <begin position="57"/>
        <end position="111"/>
    </location>
</feature>
<protein>
    <recommendedName>
        <fullName evidence="2">DUF8129 domain-containing protein</fullName>
    </recommendedName>
</protein>
<feature type="domain" description="DUF8129" evidence="2">
    <location>
        <begin position="6"/>
        <end position="60"/>
    </location>
</feature>
<evidence type="ECO:0000256" key="1">
    <source>
        <dbReference type="SAM" id="MobiDB-lite"/>
    </source>
</evidence>
<dbReference type="RefSeq" id="WP_024445181.1">
    <property type="nucleotide sequence ID" value="NZ_LQPC01000019.1"/>
</dbReference>
<organism evidence="3 4">
    <name type="scientific">Mycolicibacterium iranicum</name>
    <name type="common">Mycobacterium iranicum</name>
    <dbReference type="NCBI Taxonomy" id="912594"/>
    <lineage>
        <taxon>Bacteria</taxon>
        <taxon>Bacillati</taxon>
        <taxon>Actinomycetota</taxon>
        <taxon>Actinomycetes</taxon>
        <taxon>Mycobacteriales</taxon>
        <taxon>Mycobacteriaceae</taxon>
        <taxon>Mycolicibacterium</taxon>
    </lineage>
</organism>
<dbReference type="InterPro" id="IPR058442">
    <property type="entry name" value="DUF8129"/>
</dbReference>
<evidence type="ECO:0000313" key="3">
    <source>
        <dbReference type="EMBL" id="ORV91040.1"/>
    </source>
</evidence>
<dbReference type="Proteomes" id="UP000193622">
    <property type="component" value="Unassembled WGS sequence"/>
</dbReference>
<evidence type="ECO:0000259" key="2">
    <source>
        <dbReference type="Pfam" id="PF26450"/>
    </source>
</evidence>
<dbReference type="Pfam" id="PF26450">
    <property type="entry name" value="DUF8129"/>
    <property type="match status" value="1"/>
</dbReference>
<dbReference type="AlphaFoldDB" id="A0A1X1WX68"/>
<sequence length="111" mass="11803">MTESSDLPLTDYDQLTLGDLRHRVRSLDAEQLDAVLTYEAGHAARVPVLEVLEARARELDSGATPSPGDPRRAPGVEPTPGGSPVQESTAAETNTPLRHGVANQTPNRGLP</sequence>